<feature type="binding site" evidence="7">
    <location>
        <position position="131"/>
    </location>
    <ligand>
        <name>Fe cation</name>
        <dbReference type="ChEBI" id="CHEBI:24875"/>
    </ligand>
</feature>
<dbReference type="InterPro" id="IPR041711">
    <property type="entry name" value="Met-tRNA-FMT_N"/>
</dbReference>
<evidence type="ECO:0000256" key="7">
    <source>
        <dbReference type="HAMAP-Rule" id="MF_00163"/>
    </source>
</evidence>
<dbReference type="CDD" id="cd08704">
    <property type="entry name" value="Met_tRNA_FMT_C"/>
    <property type="match status" value="1"/>
</dbReference>
<dbReference type="HAMAP" id="MF_00182">
    <property type="entry name" value="Formyl_trans"/>
    <property type="match status" value="1"/>
</dbReference>
<evidence type="ECO:0000256" key="2">
    <source>
        <dbReference type="ARBA" id="ARBA00010699"/>
    </source>
</evidence>
<dbReference type="Pfam" id="PF01327">
    <property type="entry name" value="Pep_deformylase"/>
    <property type="match status" value="1"/>
</dbReference>
<dbReference type="SUPFAM" id="SSF53328">
    <property type="entry name" value="Formyltransferase"/>
    <property type="match status" value="1"/>
</dbReference>
<dbReference type="InterPro" id="IPR002376">
    <property type="entry name" value="Formyl_transf_N"/>
</dbReference>
<dbReference type="GO" id="GO:0042586">
    <property type="term" value="F:peptide deformylase activity"/>
    <property type="evidence" value="ECO:0007669"/>
    <property type="project" value="UniProtKB-UniRule"/>
</dbReference>
<dbReference type="SUPFAM" id="SSF50486">
    <property type="entry name" value="FMT C-terminal domain-like"/>
    <property type="match status" value="1"/>
</dbReference>
<dbReference type="GO" id="GO:0046872">
    <property type="term" value="F:metal ion binding"/>
    <property type="evidence" value="ECO:0007669"/>
    <property type="project" value="UniProtKB-KW"/>
</dbReference>
<dbReference type="EC" id="2.1.2.9" evidence="8"/>
<dbReference type="PRINTS" id="PR01576">
    <property type="entry name" value="PDEFORMYLASE"/>
</dbReference>
<evidence type="ECO:0000313" key="11">
    <source>
        <dbReference type="EMBL" id="QUL98340.1"/>
    </source>
</evidence>
<dbReference type="InterPro" id="IPR036821">
    <property type="entry name" value="Peptide_deformylase_sf"/>
</dbReference>
<gene>
    <name evidence="8" type="primary">fmt</name>
    <name evidence="7" type="synonym">def</name>
    <name evidence="11" type="ORF">IMF26_10010</name>
</gene>
<keyword evidence="7" id="KW-0378">Hydrolase</keyword>
<protein>
    <recommendedName>
        <fullName evidence="7 8">Multifunctional fusion protein</fullName>
    </recommendedName>
    <domain>
        <recommendedName>
            <fullName evidence="7">Peptide deformylase</fullName>
            <shortName evidence="7">PDF</shortName>
            <ecNumber evidence="7">3.5.1.88</ecNumber>
        </recommendedName>
        <alternativeName>
            <fullName evidence="7">Polypeptide deformylase</fullName>
        </alternativeName>
    </domain>
    <domain>
        <recommendedName>
            <fullName evidence="8">Methionyl-tRNA formyltransferase</fullName>
            <ecNumber evidence="8">2.1.2.9</ecNumber>
        </recommendedName>
    </domain>
</protein>
<comment type="similarity">
    <text evidence="2 8">Belongs to the Fmt family.</text>
</comment>
<feature type="domain" description="Formyl transferase N-terminal" evidence="9">
    <location>
        <begin position="171"/>
        <end position="346"/>
    </location>
</feature>
<dbReference type="InterPro" id="IPR037022">
    <property type="entry name" value="Formyl_trans_C_sf"/>
</dbReference>
<comment type="function">
    <text evidence="1 8">Attaches a formyl group to the free amino group of methionyl-tRNA(fMet). The formyl group appears to play a dual role in the initiator identity of N-formylmethionyl-tRNA by promoting its recognition by IF2 and preventing the misappropriation of this tRNA by the elongation apparatus.</text>
</comment>
<comment type="catalytic activity">
    <reaction evidence="6 8">
        <text>L-methionyl-tRNA(fMet) + (6R)-10-formyltetrahydrofolate = N-formyl-L-methionyl-tRNA(fMet) + (6S)-5,6,7,8-tetrahydrofolate + H(+)</text>
        <dbReference type="Rhea" id="RHEA:24380"/>
        <dbReference type="Rhea" id="RHEA-COMP:9952"/>
        <dbReference type="Rhea" id="RHEA-COMP:9953"/>
        <dbReference type="ChEBI" id="CHEBI:15378"/>
        <dbReference type="ChEBI" id="CHEBI:57453"/>
        <dbReference type="ChEBI" id="CHEBI:78530"/>
        <dbReference type="ChEBI" id="CHEBI:78844"/>
        <dbReference type="ChEBI" id="CHEBI:195366"/>
        <dbReference type="EC" id="2.1.2.9"/>
    </reaction>
</comment>
<reference evidence="11" key="1">
    <citation type="submission" date="2020-10" db="EMBL/GenBank/DDBJ databases">
        <authorList>
            <person name="Kadnikov V."/>
            <person name="Beletsky A.V."/>
            <person name="Mardanov A.V."/>
            <person name="Karnachuk O.V."/>
            <person name="Ravin N.V."/>
        </authorList>
    </citation>
    <scope>NUCLEOTIDE SEQUENCE</scope>
    <source>
        <strain evidence="11">Bu02</strain>
    </source>
</reference>
<dbReference type="InterPro" id="IPR036477">
    <property type="entry name" value="Formyl_transf_N_sf"/>
</dbReference>
<keyword evidence="4 8" id="KW-0808">Transferase</keyword>
<dbReference type="AlphaFoldDB" id="A0AAT9LET4"/>
<dbReference type="CDD" id="cd00487">
    <property type="entry name" value="Pep_deformylase"/>
    <property type="match status" value="1"/>
</dbReference>
<evidence type="ECO:0000259" key="9">
    <source>
        <dbReference type="Pfam" id="PF00551"/>
    </source>
</evidence>
<feature type="domain" description="Formyl transferase C-terminal" evidence="10">
    <location>
        <begin position="370"/>
        <end position="470"/>
    </location>
</feature>
<sequence>MAVLEIRTFDDPVLRKKAKEVKRVNNSVRKIFDDMLETMRVAQGVGLAAPQVGISKRLIVVDAGDGPYFLANPEVVARSKETETKWEGCLSWPGYVGEVERPLRVSVKGLDRDGHEVWVEGEGLLARALLHEIDHLDGVLFVDRATTITEVPKEETSEVSFDDSPRLSCVFMGSPEFAVPSLDELINNGVRVSLVVTQPPKPYGRKKVLKATPVEERARELGIEVITPQRLADREVVEKIRSASPDFIAVAAYGQKLPPEILAIPKYACLNVHPSLLPRYRGGNPIQRQIMAGEKLTGVSITYMTDRMDAGDICVQKSLEIGPDETFGTLEKRLAVLGAHALLEAIFLVFTGSAGRTPQDEGKATYAPHLKPGEEIIDWNRTAQDVHNLVRALSPVPGAVTVFDDERIKVWETRLIAPSGRATDKDSPGVILGTEGDMIKVQCGQGIIGILKVQPEGKRPMTARAFLLGRRKGIVKFG</sequence>
<comment type="similarity">
    <text evidence="3 7">Belongs to the polypeptide deformylase family.</text>
</comment>
<dbReference type="Gene3D" id="3.40.50.170">
    <property type="entry name" value="Formyl transferase, N-terminal domain"/>
    <property type="match status" value="1"/>
</dbReference>
<dbReference type="PANTHER" id="PTHR11138:SF5">
    <property type="entry name" value="METHIONYL-TRNA FORMYLTRANSFERASE, MITOCHONDRIAL"/>
    <property type="match status" value="1"/>
</dbReference>
<comment type="function">
    <text evidence="7">Removes the formyl group from the N-terminal Met of newly synthesized proteins. Requires at least a dipeptide for an efficient rate of reaction. N-terminal L-methionine is a prerequisite for activity but the enzyme has broad specificity at other positions.</text>
</comment>
<comment type="catalytic activity">
    <reaction evidence="7">
        <text>N-terminal N-formyl-L-methionyl-[peptide] + H2O = N-terminal L-methionyl-[peptide] + formate</text>
        <dbReference type="Rhea" id="RHEA:24420"/>
        <dbReference type="Rhea" id="RHEA-COMP:10639"/>
        <dbReference type="Rhea" id="RHEA-COMP:10640"/>
        <dbReference type="ChEBI" id="CHEBI:15377"/>
        <dbReference type="ChEBI" id="CHEBI:15740"/>
        <dbReference type="ChEBI" id="CHEBI:49298"/>
        <dbReference type="ChEBI" id="CHEBI:64731"/>
        <dbReference type="EC" id="3.5.1.88"/>
    </reaction>
</comment>
<dbReference type="InterPro" id="IPR044135">
    <property type="entry name" value="Met-tRNA-FMT_C"/>
</dbReference>
<dbReference type="GO" id="GO:0005829">
    <property type="term" value="C:cytosol"/>
    <property type="evidence" value="ECO:0007669"/>
    <property type="project" value="TreeGrafter"/>
</dbReference>
<dbReference type="EC" id="3.5.1.88" evidence="7"/>
<feature type="active site" evidence="7">
    <location>
        <position position="132"/>
    </location>
</feature>
<dbReference type="InterPro" id="IPR005794">
    <property type="entry name" value="Fmt"/>
</dbReference>
<reference evidence="11" key="2">
    <citation type="journal article" date="2023" name="Biology">
        <title>Prokaryotic Life Associated with Coal-Fire Gas Vents Revealed by Metagenomics.</title>
        <authorList>
            <person name="Kadnikov V.V."/>
            <person name="Mardanov A.V."/>
            <person name="Beletsky A.V."/>
            <person name="Karnachuk O.V."/>
            <person name="Ravin N.V."/>
        </authorList>
    </citation>
    <scope>NUCLEOTIDE SEQUENCE</scope>
    <source>
        <strain evidence="11">Bu02</strain>
    </source>
</reference>
<evidence type="ECO:0000256" key="1">
    <source>
        <dbReference type="ARBA" id="ARBA00002606"/>
    </source>
</evidence>
<dbReference type="Gene3D" id="3.90.45.10">
    <property type="entry name" value="Peptide deformylase"/>
    <property type="match status" value="1"/>
</dbReference>
<dbReference type="NCBIfam" id="TIGR00460">
    <property type="entry name" value="fmt"/>
    <property type="match status" value="1"/>
</dbReference>
<evidence type="ECO:0000256" key="8">
    <source>
        <dbReference type="HAMAP-Rule" id="MF_00182"/>
    </source>
</evidence>
<dbReference type="HAMAP" id="MF_00163">
    <property type="entry name" value="Pep_deformylase"/>
    <property type="match status" value="1"/>
</dbReference>
<dbReference type="InterPro" id="IPR023635">
    <property type="entry name" value="Peptide_deformylase"/>
</dbReference>
<comment type="cofactor">
    <cofactor evidence="7">
        <name>Fe(2+)</name>
        <dbReference type="ChEBI" id="CHEBI:29033"/>
    </cofactor>
    <text evidence="7">Binds 1 Fe(2+) ion.</text>
</comment>
<evidence type="ECO:0000256" key="4">
    <source>
        <dbReference type="ARBA" id="ARBA00022679"/>
    </source>
</evidence>
<dbReference type="KEGG" id="fcz:IMF26_10010"/>
<keyword evidence="7" id="KW-0408">Iron</keyword>
<dbReference type="Gene3D" id="3.10.25.10">
    <property type="entry name" value="Formyl transferase, C-terminal domain"/>
    <property type="match status" value="1"/>
</dbReference>
<dbReference type="EMBL" id="CP062796">
    <property type="protein sequence ID" value="QUL98340.1"/>
    <property type="molecule type" value="Genomic_DNA"/>
</dbReference>
<organism evidence="11">
    <name type="scientific">Candidatus Fermentithermobacillus carboniphilus</name>
    <dbReference type="NCBI Taxonomy" id="3085328"/>
    <lineage>
        <taxon>Bacteria</taxon>
        <taxon>Bacillati</taxon>
        <taxon>Bacillota</taxon>
        <taxon>Candidatus Fermentithermobacillia</taxon>
        <taxon>Candidatus Fermentithermobacillales</taxon>
        <taxon>Candidatus Fermentithermobacillaceae</taxon>
        <taxon>Candidatus Fermentithermobacillus</taxon>
    </lineage>
</organism>
<proteinExistence type="inferred from homology"/>
<dbReference type="SUPFAM" id="SSF56420">
    <property type="entry name" value="Peptide deformylase"/>
    <property type="match status" value="1"/>
</dbReference>
<dbReference type="InterPro" id="IPR011034">
    <property type="entry name" value="Formyl_transferase-like_C_sf"/>
</dbReference>
<keyword evidence="5 8" id="KW-0648">Protein biosynthesis</keyword>
<evidence type="ECO:0000256" key="5">
    <source>
        <dbReference type="ARBA" id="ARBA00022917"/>
    </source>
</evidence>
<dbReference type="Pfam" id="PF02911">
    <property type="entry name" value="Formyl_trans_C"/>
    <property type="match status" value="1"/>
</dbReference>
<feature type="binding site" evidence="8">
    <location>
        <begin position="275"/>
        <end position="278"/>
    </location>
    <ligand>
        <name>(6S)-5,6,7,8-tetrahydrofolate</name>
        <dbReference type="ChEBI" id="CHEBI:57453"/>
    </ligand>
</feature>
<dbReference type="InterPro" id="IPR005793">
    <property type="entry name" value="Formyl_trans_C"/>
</dbReference>
<accession>A0AAT9LET4</accession>
<dbReference type="NCBIfam" id="NF001159">
    <property type="entry name" value="PRK00150.1-3"/>
    <property type="match status" value="1"/>
</dbReference>
<keyword evidence="7" id="KW-0479">Metal-binding</keyword>
<dbReference type="PANTHER" id="PTHR11138">
    <property type="entry name" value="METHIONYL-TRNA FORMYLTRANSFERASE"/>
    <property type="match status" value="1"/>
</dbReference>
<dbReference type="CDD" id="cd08646">
    <property type="entry name" value="FMT_core_Met-tRNA-FMT_N"/>
    <property type="match status" value="1"/>
</dbReference>
<dbReference type="GO" id="GO:0004479">
    <property type="term" value="F:methionyl-tRNA formyltransferase activity"/>
    <property type="evidence" value="ECO:0007669"/>
    <property type="project" value="UniProtKB-UniRule"/>
</dbReference>
<dbReference type="Pfam" id="PF00551">
    <property type="entry name" value="Formyl_trans_N"/>
    <property type="match status" value="1"/>
</dbReference>
<evidence type="ECO:0000256" key="3">
    <source>
        <dbReference type="ARBA" id="ARBA00010759"/>
    </source>
</evidence>
<evidence type="ECO:0000256" key="6">
    <source>
        <dbReference type="ARBA" id="ARBA00048558"/>
    </source>
</evidence>
<feature type="binding site" evidence="7">
    <location>
        <position position="135"/>
    </location>
    <ligand>
        <name>Fe cation</name>
        <dbReference type="ChEBI" id="CHEBI:24875"/>
    </ligand>
</feature>
<feature type="binding site" evidence="7">
    <location>
        <position position="89"/>
    </location>
    <ligand>
        <name>Fe cation</name>
        <dbReference type="ChEBI" id="CHEBI:24875"/>
    </ligand>
</feature>
<name>A0AAT9LET4_9FIRM</name>
<dbReference type="NCBIfam" id="TIGR00079">
    <property type="entry name" value="pept_deformyl"/>
    <property type="match status" value="1"/>
</dbReference>
<evidence type="ECO:0000259" key="10">
    <source>
        <dbReference type="Pfam" id="PF02911"/>
    </source>
</evidence>